<feature type="signal peptide" evidence="2">
    <location>
        <begin position="1"/>
        <end position="19"/>
    </location>
</feature>
<dbReference type="Proteomes" id="UP001216139">
    <property type="component" value="Chromosome"/>
</dbReference>
<proteinExistence type="predicted"/>
<evidence type="ECO:0000313" key="4">
    <source>
        <dbReference type="Proteomes" id="UP001216139"/>
    </source>
</evidence>
<sequence>MKRFLLTLTIAVVGYCSYAQTNTFPSSGNVGIGTTSPVSDLQVSGLTVLSNPGGTNYNENLRLPPSNAGFSSIALGAIAGTSGSGVGQWSFVRYPVTSNYLFGIRYGDSDYFNIVSNGSIGINTKTPQSLLHIYQNTPNSTGLILQGNTINSDNAQHYIAMTFDGDYGNATGNYSQIRSYSNLYSNWGSQLAFFTTQVGVANTVAERMRIDWYGNVGIGTSAPDAKLSVNGTIHTKEVKVDLTGWPDYVFKPIYKLPSLSEIKTYINQYQHLPDMPSEQEVAKNGINLGEIVKVQTKKIEELTLYLIDKENQVNDQTIQLSEQKKEIELLKKGQDELKAALAKLTDSK</sequence>
<evidence type="ECO:0000256" key="1">
    <source>
        <dbReference type="SAM" id="Coils"/>
    </source>
</evidence>
<protein>
    <recommendedName>
        <fullName evidence="5">Peptidase S74 domain-containing protein</fullName>
    </recommendedName>
</protein>
<evidence type="ECO:0008006" key="5">
    <source>
        <dbReference type="Google" id="ProtNLM"/>
    </source>
</evidence>
<dbReference type="RefSeq" id="WP_273631983.1">
    <property type="nucleotide sequence ID" value="NZ_CP117167.1"/>
</dbReference>
<keyword evidence="2" id="KW-0732">Signal</keyword>
<keyword evidence="4" id="KW-1185">Reference proteome</keyword>
<keyword evidence="1" id="KW-0175">Coiled coil</keyword>
<evidence type="ECO:0000256" key="2">
    <source>
        <dbReference type="SAM" id="SignalP"/>
    </source>
</evidence>
<organism evidence="3 4">
    <name type="scientific">Mucilaginibacter jinjuensis</name>
    <dbReference type="NCBI Taxonomy" id="1176721"/>
    <lineage>
        <taxon>Bacteria</taxon>
        <taxon>Pseudomonadati</taxon>
        <taxon>Bacteroidota</taxon>
        <taxon>Sphingobacteriia</taxon>
        <taxon>Sphingobacteriales</taxon>
        <taxon>Sphingobacteriaceae</taxon>
        <taxon>Mucilaginibacter</taxon>
    </lineage>
</organism>
<dbReference type="EMBL" id="CP117167">
    <property type="protein sequence ID" value="WCT13677.1"/>
    <property type="molecule type" value="Genomic_DNA"/>
</dbReference>
<name>A0ABY7TDH4_9SPHI</name>
<feature type="coiled-coil region" evidence="1">
    <location>
        <begin position="306"/>
        <end position="340"/>
    </location>
</feature>
<reference evidence="3 4" key="1">
    <citation type="submission" date="2023-02" db="EMBL/GenBank/DDBJ databases">
        <title>Genome sequence of Mucilaginibacter jinjuensis strain KACC 16571.</title>
        <authorList>
            <person name="Kim S."/>
            <person name="Heo J."/>
            <person name="Kwon S.-W."/>
        </authorList>
    </citation>
    <scope>NUCLEOTIDE SEQUENCE [LARGE SCALE GENOMIC DNA]</scope>
    <source>
        <strain evidence="3 4">KACC 16571</strain>
    </source>
</reference>
<feature type="chain" id="PRO_5045662168" description="Peptidase S74 domain-containing protein" evidence="2">
    <location>
        <begin position="20"/>
        <end position="348"/>
    </location>
</feature>
<gene>
    <name evidence="3" type="ORF">PQO05_06975</name>
</gene>
<evidence type="ECO:0000313" key="3">
    <source>
        <dbReference type="EMBL" id="WCT13677.1"/>
    </source>
</evidence>
<accession>A0ABY7TDH4</accession>